<dbReference type="InterPro" id="IPR039553">
    <property type="entry name" value="Prefoldin-like"/>
</dbReference>
<dbReference type="InterPro" id="IPR024325">
    <property type="entry name" value="DUF3835"/>
</dbReference>
<dbReference type="OrthoDB" id="21413at2759"/>
<evidence type="ECO:0000259" key="3">
    <source>
        <dbReference type="Pfam" id="PF12927"/>
    </source>
</evidence>
<feature type="compositionally biased region" description="Basic residues" evidence="2">
    <location>
        <begin position="540"/>
        <end position="552"/>
    </location>
</feature>
<dbReference type="InParanoid" id="A0A0C3DK04"/>
<dbReference type="PANTHER" id="PTHR15111:SF0">
    <property type="entry name" value="UNCONVENTIONAL PREFOLDIN RPB5 INTERACTOR 1"/>
    <property type="match status" value="1"/>
</dbReference>
<proteinExistence type="predicted"/>
<keyword evidence="1" id="KW-0175">Coiled coil</keyword>
<feature type="coiled-coil region" evidence="1">
    <location>
        <begin position="96"/>
        <end position="123"/>
    </location>
</feature>
<dbReference type="Proteomes" id="UP000054321">
    <property type="component" value="Unassembled WGS sequence"/>
</dbReference>
<dbReference type="EMBL" id="KN832875">
    <property type="protein sequence ID" value="KIN02308.1"/>
    <property type="molecule type" value="Genomic_DNA"/>
</dbReference>
<feature type="region of interest" description="Disordered" evidence="2">
    <location>
        <begin position="357"/>
        <end position="447"/>
    </location>
</feature>
<accession>A0A0C3DK04</accession>
<dbReference type="PANTHER" id="PTHR15111">
    <property type="entry name" value="RNA POLYMERASE II SUBUNIT 5-MEDIATING PROTEIN NNX3"/>
    <property type="match status" value="1"/>
</dbReference>
<dbReference type="HOGENOM" id="CLU_030204_0_0_1"/>
<organism evidence="4 5">
    <name type="scientific">Oidiodendron maius (strain Zn)</name>
    <dbReference type="NCBI Taxonomy" id="913774"/>
    <lineage>
        <taxon>Eukaryota</taxon>
        <taxon>Fungi</taxon>
        <taxon>Dikarya</taxon>
        <taxon>Ascomycota</taxon>
        <taxon>Pezizomycotina</taxon>
        <taxon>Leotiomycetes</taxon>
        <taxon>Leotiomycetes incertae sedis</taxon>
        <taxon>Myxotrichaceae</taxon>
        <taxon>Oidiodendron</taxon>
    </lineage>
</organism>
<dbReference type="GO" id="GO:0000122">
    <property type="term" value="P:negative regulation of transcription by RNA polymerase II"/>
    <property type="evidence" value="ECO:0007669"/>
    <property type="project" value="TreeGrafter"/>
</dbReference>
<reference evidence="5" key="2">
    <citation type="submission" date="2015-01" db="EMBL/GenBank/DDBJ databases">
        <title>Evolutionary Origins and Diversification of the Mycorrhizal Mutualists.</title>
        <authorList>
            <consortium name="DOE Joint Genome Institute"/>
            <consortium name="Mycorrhizal Genomics Consortium"/>
            <person name="Kohler A."/>
            <person name="Kuo A."/>
            <person name="Nagy L.G."/>
            <person name="Floudas D."/>
            <person name="Copeland A."/>
            <person name="Barry K.W."/>
            <person name="Cichocki N."/>
            <person name="Veneault-Fourrey C."/>
            <person name="LaButti K."/>
            <person name="Lindquist E.A."/>
            <person name="Lipzen A."/>
            <person name="Lundell T."/>
            <person name="Morin E."/>
            <person name="Murat C."/>
            <person name="Riley R."/>
            <person name="Ohm R."/>
            <person name="Sun H."/>
            <person name="Tunlid A."/>
            <person name="Henrissat B."/>
            <person name="Grigoriev I.V."/>
            <person name="Hibbett D.S."/>
            <person name="Martin F."/>
        </authorList>
    </citation>
    <scope>NUCLEOTIDE SEQUENCE [LARGE SCALE GENOMIC DNA]</scope>
    <source>
        <strain evidence="5">Zn</strain>
    </source>
</reference>
<dbReference type="GO" id="GO:0003682">
    <property type="term" value="F:chromatin binding"/>
    <property type="evidence" value="ECO:0007669"/>
    <property type="project" value="TreeGrafter"/>
</dbReference>
<feature type="domain" description="DUF3835" evidence="3">
    <location>
        <begin position="473"/>
        <end position="549"/>
    </location>
</feature>
<feature type="region of interest" description="Disordered" evidence="2">
    <location>
        <begin position="176"/>
        <end position="201"/>
    </location>
</feature>
<feature type="compositionally biased region" description="Acidic residues" evidence="2">
    <location>
        <begin position="285"/>
        <end position="307"/>
    </location>
</feature>
<dbReference type="Pfam" id="PF12927">
    <property type="entry name" value="DUF3835"/>
    <property type="match status" value="1"/>
</dbReference>
<dbReference type="AlphaFoldDB" id="A0A0C3DK04"/>
<evidence type="ECO:0000313" key="4">
    <source>
        <dbReference type="EMBL" id="KIN02308.1"/>
    </source>
</evidence>
<dbReference type="Pfam" id="PF13758">
    <property type="entry name" value="Prefoldin_3"/>
    <property type="match status" value="1"/>
</dbReference>
<sequence length="552" mass="61289">MSVRDSFLDLERHRQLLEENIEKLRKSLRHWQTWEAEYEGLKEEILAADPPPNRRQLVTLAHGYEAELVKRKEVDDILGVETRDAAQVVNILDRRIDYVEQNVRTVQKQIEAAENKLAAATIVSTPDAMNEDGLPLTEIVEELDEEGNIVSSHTTTPGSAKPQLLDVLKKAGVEIPKTPGSELTSAKKPTSKYDGAKEVSPEVVKSTKKGVKFTEDTKSGSERTISQSAKRLEEIMKEAKKSEENPAEPPIIPASESAEDAALRRDMIQYGLQEVGAVVAELNIEDGSDWSDEEYEDAESSTDDEDEFGRSRARRVDDDLRQRMIALEERLGVRMMENIGKRASDYDVVQEGIGRITVNGKPDSRAKNSVRFSENLDVSPVPNPPPATPAPISNLPISTPVSDIVERTAPTESNTPAAKKRASRFKSERAETPTLLNGPPTVPSTNSLTQFIKFTPAQEQRRTVPSGPEGATLASTVIERDLPLDSAQAPDELDPDLLHQEVATEYHKMRNRMIQRQGGFMKEEESVTIPFTEEEGGPKKLSRFKAARLAKS</sequence>
<evidence type="ECO:0000256" key="2">
    <source>
        <dbReference type="SAM" id="MobiDB-lite"/>
    </source>
</evidence>
<gene>
    <name evidence="4" type="ORF">OIDMADRAFT_41430</name>
</gene>
<dbReference type="GO" id="GO:0019212">
    <property type="term" value="F:phosphatase inhibitor activity"/>
    <property type="evidence" value="ECO:0007669"/>
    <property type="project" value="TreeGrafter"/>
</dbReference>
<reference evidence="4 5" key="1">
    <citation type="submission" date="2014-04" db="EMBL/GenBank/DDBJ databases">
        <authorList>
            <consortium name="DOE Joint Genome Institute"/>
            <person name="Kuo A."/>
            <person name="Martino E."/>
            <person name="Perotto S."/>
            <person name="Kohler A."/>
            <person name="Nagy L.G."/>
            <person name="Floudas D."/>
            <person name="Copeland A."/>
            <person name="Barry K.W."/>
            <person name="Cichocki N."/>
            <person name="Veneault-Fourrey C."/>
            <person name="LaButti K."/>
            <person name="Lindquist E.A."/>
            <person name="Lipzen A."/>
            <person name="Lundell T."/>
            <person name="Morin E."/>
            <person name="Murat C."/>
            <person name="Sun H."/>
            <person name="Tunlid A."/>
            <person name="Henrissat B."/>
            <person name="Grigoriev I.V."/>
            <person name="Hibbett D.S."/>
            <person name="Martin F."/>
            <person name="Nordberg H.P."/>
            <person name="Cantor M.N."/>
            <person name="Hua S.X."/>
        </authorList>
    </citation>
    <scope>NUCLEOTIDE SEQUENCE [LARGE SCALE GENOMIC DNA]</scope>
    <source>
        <strain evidence="4 5">Zn</strain>
    </source>
</reference>
<name>A0A0C3DK04_OIDMZ</name>
<keyword evidence="5" id="KW-1185">Reference proteome</keyword>
<evidence type="ECO:0000256" key="1">
    <source>
        <dbReference type="SAM" id="Coils"/>
    </source>
</evidence>
<dbReference type="InterPro" id="IPR052255">
    <property type="entry name" value="RNA_pol_II_subunit5-mediator"/>
</dbReference>
<feature type="region of interest" description="Disordered" evidence="2">
    <location>
        <begin position="285"/>
        <end position="313"/>
    </location>
</feature>
<dbReference type="SUPFAM" id="SSF46579">
    <property type="entry name" value="Prefoldin"/>
    <property type="match status" value="1"/>
</dbReference>
<protein>
    <recommendedName>
        <fullName evidence="3">DUF3835 domain-containing protein</fullName>
    </recommendedName>
</protein>
<evidence type="ECO:0000313" key="5">
    <source>
        <dbReference type="Proteomes" id="UP000054321"/>
    </source>
</evidence>
<dbReference type="GO" id="GO:0003714">
    <property type="term" value="F:transcription corepressor activity"/>
    <property type="evidence" value="ECO:0007669"/>
    <property type="project" value="TreeGrafter"/>
</dbReference>
<feature type="region of interest" description="Disordered" evidence="2">
    <location>
        <begin position="529"/>
        <end position="552"/>
    </location>
</feature>